<evidence type="ECO:0000313" key="6">
    <source>
        <dbReference type="EMBL" id="RXJ91077.1"/>
    </source>
</evidence>
<dbReference type="GO" id="GO:0003678">
    <property type="term" value="F:DNA helicase activity"/>
    <property type="evidence" value="ECO:0007669"/>
    <property type="project" value="InterPro"/>
</dbReference>
<dbReference type="GO" id="GO:1990077">
    <property type="term" value="C:primosome complex"/>
    <property type="evidence" value="ECO:0007669"/>
    <property type="project" value="UniProtKB-KW"/>
</dbReference>
<dbReference type="KEGG" id="atp:ATR_0720"/>
<feature type="domain" description="DNA helicase DnaB-like N-terminal" evidence="4">
    <location>
        <begin position="8"/>
        <end position="97"/>
    </location>
</feature>
<evidence type="ECO:0000256" key="3">
    <source>
        <dbReference type="ARBA" id="ARBA00023125"/>
    </source>
</evidence>
<dbReference type="SUPFAM" id="SSF52540">
    <property type="entry name" value="P-loop containing nucleoside triphosphate hydrolases"/>
    <property type="match status" value="1"/>
</dbReference>
<dbReference type="RefSeq" id="WP_115428119.1">
    <property type="nucleotide sequence ID" value="NZ_CP031367.1"/>
</dbReference>
<evidence type="ECO:0000313" key="5">
    <source>
        <dbReference type="EMBL" id="AXK48589.1"/>
    </source>
</evidence>
<dbReference type="PANTHER" id="PTHR30153">
    <property type="entry name" value="REPLICATIVE DNA HELICASE DNAB"/>
    <property type="match status" value="1"/>
</dbReference>
<dbReference type="Gene3D" id="1.10.860.10">
    <property type="entry name" value="DNAb Helicase, Chain A"/>
    <property type="match status" value="1"/>
</dbReference>
<keyword evidence="5" id="KW-0378">Hydrolase</keyword>
<dbReference type="EMBL" id="PDKD01000010">
    <property type="protein sequence ID" value="RXJ91077.1"/>
    <property type="molecule type" value="Genomic_DNA"/>
</dbReference>
<dbReference type="Pfam" id="PF13481">
    <property type="entry name" value="AAA_25"/>
    <property type="match status" value="1"/>
</dbReference>
<proteinExistence type="predicted"/>
<reference evidence="5 7" key="2">
    <citation type="submission" date="2018-07" db="EMBL/GenBank/DDBJ databases">
        <title>Complete genome of the Arcobacter trophiarum type strain LMG 25534.</title>
        <authorList>
            <person name="Miller W.G."/>
            <person name="Yee E."/>
        </authorList>
    </citation>
    <scope>NUCLEOTIDE SEQUENCE [LARGE SCALE GENOMIC DNA]</scope>
    <source>
        <strain evidence="5 7">LMG 25534</strain>
    </source>
</reference>
<reference evidence="6 8" key="1">
    <citation type="submission" date="2017-10" db="EMBL/GenBank/DDBJ databases">
        <title>Genomics of the genus Arcobacter.</title>
        <authorList>
            <person name="Perez-Cataluna A."/>
            <person name="Figueras M.J."/>
        </authorList>
    </citation>
    <scope>NUCLEOTIDE SEQUENCE [LARGE SCALE GENOMIC DNA]</scope>
    <source>
        <strain evidence="6 8">LMG 25534</strain>
    </source>
</reference>
<keyword evidence="2" id="KW-0235">DNA replication</keyword>
<sequence length="413" mass="47720">MRTDLISQTEALVLSSILFNPSLIEDISIKLKPNDFYSLPHKDIYEAMLNLHSEDMPIDEDYIIKKLKKPINESILIKILSATPVTDIYKYVKCIKDDSLKRQFQNLSLELKKNSENENLSNDEIFQFLKDKQDEIRTNNIFTINKNCILDVVEKEPEFYLKNWLPIPLGTITIISAQGGTGKTWIVVQVALKFILENPNKKVFLWLSEDLESIVKHRMNSVCSDILDTKLDDRFKNITTTDTAPQPLLERDKGVYKMSYRFEQLKAELKDYDLIVLDPLLAFYGADENDNSQARLFMQPFMNWCKETNKSVVFLHHSNKPAGDNILSKTRGAGAFVDASRVCYEVNKVYQKDKKSLDLDLNSLHLRDIKLSKDNYGAIKHLKQFNVKRHITPQESSKKFVEIVFDNSALEIL</sequence>
<keyword evidence="3" id="KW-0238">DNA-binding</keyword>
<accession>A0AAD0VLV8</accession>
<keyword evidence="5" id="KW-0067">ATP-binding</keyword>
<dbReference type="Proteomes" id="UP000289132">
    <property type="component" value="Unassembled WGS sequence"/>
</dbReference>
<dbReference type="PANTHER" id="PTHR30153:SF2">
    <property type="entry name" value="REPLICATIVE DNA HELICASE"/>
    <property type="match status" value="1"/>
</dbReference>
<gene>
    <name evidence="5" type="ORF">ATR_0720</name>
    <name evidence="6" type="ORF">CRU87_06725</name>
</gene>
<keyword evidence="5" id="KW-0347">Helicase</keyword>
<keyword evidence="8" id="KW-1185">Reference proteome</keyword>
<dbReference type="InterPro" id="IPR016136">
    <property type="entry name" value="DNA_helicase_N/primase_C"/>
</dbReference>
<keyword evidence="1" id="KW-0639">Primosome</keyword>
<evidence type="ECO:0000313" key="8">
    <source>
        <dbReference type="Proteomes" id="UP000289132"/>
    </source>
</evidence>
<dbReference type="InterPro" id="IPR007693">
    <property type="entry name" value="DNA_helicase_DnaB-like_N"/>
</dbReference>
<dbReference type="GO" id="GO:0005524">
    <property type="term" value="F:ATP binding"/>
    <property type="evidence" value="ECO:0007669"/>
    <property type="project" value="InterPro"/>
</dbReference>
<name>A0AAD0VLV8_9BACT</name>
<dbReference type="InterPro" id="IPR027417">
    <property type="entry name" value="P-loop_NTPase"/>
</dbReference>
<organism evidence="5 7">
    <name type="scientific">Aliarcobacter trophiarum LMG 25534</name>
    <dbReference type="NCBI Taxonomy" id="1032241"/>
    <lineage>
        <taxon>Bacteria</taxon>
        <taxon>Pseudomonadati</taxon>
        <taxon>Campylobacterota</taxon>
        <taxon>Epsilonproteobacteria</taxon>
        <taxon>Campylobacterales</taxon>
        <taxon>Arcobacteraceae</taxon>
        <taxon>Aliarcobacter</taxon>
    </lineage>
</organism>
<keyword evidence="5" id="KW-0547">Nucleotide-binding</keyword>
<dbReference type="Proteomes" id="UP000254504">
    <property type="component" value="Chromosome"/>
</dbReference>
<dbReference type="GO" id="GO:0003677">
    <property type="term" value="F:DNA binding"/>
    <property type="evidence" value="ECO:0007669"/>
    <property type="project" value="UniProtKB-KW"/>
</dbReference>
<evidence type="ECO:0000256" key="2">
    <source>
        <dbReference type="ARBA" id="ARBA00022705"/>
    </source>
</evidence>
<evidence type="ECO:0000313" key="7">
    <source>
        <dbReference type="Proteomes" id="UP000254504"/>
    </source>
</evidence>
<dbReference type="SUPFAM" id="SSF48024">
    <property type="entry name" value="N-terminal domain of DnaB helicase"/>
    <property type="match status" value="1"/>
</dbReference>
<dbReference type="EMBL" id="CP031367">
    <property type="protein sequence ID" value="AXK48589.1"/>
    <property type="molecule type" value="Genomic_DNA"/>
</dbReference>
<evidence type="ECO:0000259" key="4">
    <source>
        <dbReference type="Pfam" id="PF00772"/>
    </source>
</evidence>
<evidence type="ECO:0000256" key="1">
    <source>
        <dbReference type="ARBA" id="ARBA00022515"/>
    </source>
</evidence>
<dbReference type="GO" id="GO:0005829">
    <property type="term" value="C:cytosol"/>
    <property type="evidence" value="ECO:0007669"/>
    <property type="project" value="TreeGrafter"/>
</dbReference>
<dbReference type="InterPro" id="IPR036185">
    <property type="entry name" value="DNA_heli_DnaB-like_N_sf"/>
</dbReference>
<dbReference type="AlphaFoldDB" id="A0AAD0VLV8"/>
<dbReference type="Pfam" id="PF00772">
    <property type="entry name" value="DnaB"/>
    <property type="match status" value="1"/>
</dbReference>
<dbReference type="GO" id="GO:0006269">
    <property type="term" value="P:DNA replication, synthesis of primer"/>
    <property type="evidence" value="ECO:0007669"/>
    <property type="project" value="UniProtKB-KW"/>
</dbReference>
<protein>
    <submittedName>
        <fullName evidence="6">Helicase DnaB</fullName>
    </submittedName>
    <submittedName>
        <fullName evidence="5">Replicative DNA helicase</fullName>
    </submittedName>
</protein>
<dbReference type="Gene3D" id="3.40.50.300">
    <property type="entry name" value="P-loop containing nucleotide triphosphate hydrolases"/>
    <property type="match status" value="1"/>
</dbReference>